<protein>
    <recommendedName>
        <fullName evidence="1">SAM-dependent MTase TRM10-type domain-containing protein</fullName>
    </recommendedName>
</protein>
<reference evidence="2 3" key="1">
    <citation type="submission" date="2015-09" db="EMBL/GenBank/DDBJ databases">
        <title>Trachymyrmex zeteki WGS genome.</title>
        <authorList>
            <person name="Nygaard S."/>
            <person name="Hu H."/>
            <person name="Boomsma J."/>
            <person name="Zhang G."/>
        </authorList>
    </citation>
    <scope>NUCLEOTIDE SEQUENCE [LARGE SCALE GENOMIC DNA]</scope>
    <source>
        <strain evidence="2">Tzet28-1</strain>
        <tissue evidence="2">Whole body</tissue>
    </source>
</reference>
<gene>
    <name evidence="2" type="ORF">ALC60_10778</name>
</gene>
<feature type="domain" description="SAM-dependent MTase TRM10-type" evidence="1">
    <location>
        <begin position="1"/>
        <end position="62"/>
    </location>
</feature>
<evidence type="ECO:0000259" key="1">
    <source>
        <dbReference type="PROSITE" id="PS51675"/>
    </source>
</evidence>
<accession>A0A151WQG4</accession>
<name>A0A151WQG4_9HYME</name>
<organism evidence="2 3">
    <name type="scientific">Mycetomoellerius zeteki</name>
    <dbReference type="NCBI Taxonomy" id="64791"/>
    <lineage>
        <taxon>Eukaryota</taxon>
        <taxon>Metazoa</taxon>
        <taxon>Ecdysozoa</taxon>
        <taxon>Arthropoda</taxon>
        <taxon>Hexapoda</taxon>
        <taxon>Insecta</taxon>
        <taxon>Pterygota</taxon>
        <taxon>Neoptera</taxon>
        <taxon>Endopterygota</taxon>
        <taxon>Hymenoptera</taxon>
        <taxon>Apocrita</taxon>
        <taxon>Aculeata</taxon>
        <taxon>Formicoidea</taxon>
        <taxon>Formicidae</taxon>
        <taxon>Myrmicinae</taxon>
        <taxon>Mycetomoellerius</taxon>
    </lineage>
</organism>
<evidence type="ECO:0000313" key="2">
    <source>
        <dbReference type="EMBL" id="KYQ50139.1"/>
    </source>
</evidence>
<keyword evidence="3" id="KW-1185">Reference proteome</keyword>
<dbReference type="Proteomes" id="UP000075809">
    <property type="component" value="Unassembled WGS sequence"/>
</dbReference>
<sequence length="107" mass="12081">ELKLSIESAKKSAPGLDQIDYLPSEYIITLLNIYNLLFNEGSFLENWNHALVTLIPKRSSAGFRPISLLSCFFKICEDILLLQYADDIVIFATNRDIKAARLSVQTS</sequence>
<evidence type="ECO:0000313" key="3">
    <source>
        <dbReference type="Proteomes" id="UP000075809"/>
    </source>
</evidence>
<dbReference type="AlphaFoldDB" id="A0A151WQG4"/>
<dbReference type="EMBL" id="KQ982826">
    <property type="protein sequence ID" value="KYQ50139.1"/>
    <property type="molecule type" value="Genomic_DNA"/>
</dbReference>
<proteinExistence type="predicted"/>
<dbReference type="InterPro" id="IPR028564">
    <property type="entry name" value="MT_TRM10-typ"/>
</dbReference>
<dbReference type="PROSITE" id="PS51675">
    <property type="entry name" value="SAM_MT_TRM10"/>
    <property type="match status" value="1"/>
</dbReference>
<feature type="non-terminal residue" evidence="2">
    <location>
        <position position="1"/>
    </location>
</feature>
<dbReference type="PANTHER" id="PTHR19446">
    <property type="entry name" value="REVERSE TRANSCRIPTASES"/>
    <property type="match status" value="1"/>
</dbReference>